<dbReference type="Proteomes" id="UP001296921">
    <property type="component" value="Unassembled WGS sequence"/>
</dbReference>
<dbReference type="Pfam" id="PF02498">
    <property type="entry name" value="Bro-N"/>
    <property type="match status" value="1"/>
</dbReference>
<keyword evidence="3" id="KW-1185">Reference proteome</keyword>
<dbReference type="RefSeq" id="WP_218467982.1">
    <property type="nucleotide sequence ID" value="NZ_JADRCR010000010.1"/>
</dbReference>
<dbReference type="SMART" id="SM01040">
    <property type="entry name" value="Bro-N"/>
    <property type="match status" value="1"/>
</dbReference>
<evidence type="ECO:0000259" key="1">
    <source>
        <dbReference type="PROSITE" id="PS51750"/>
    </source>
</evidence>
<comment type="caution">
    <text evidence="2">The sequence shown here is derived from an EMBL/GenBank/DDBJ whole genome shotgun (WGS) entry which is preliminary data.</text>
</comment>
<gene>
    <name evidence="2" type="ORF">I2494_17135</name>
</gene>
<dbReference type="PANTHER" id="PTHR36180">
    <property type="entry name" value="DNA-BINDING PROTEIN-RELATED-RELATED"/>
    <property type="match status" value="1"/>
</dbReference>
<reference evidence="2 3" key="1">
    <citation type="submission" date="2020-11" db="EMBL/GenBank/DDBJ databases">
        <title>Insectihabitans protaetiae gen. nov. sp. nov. and Insectihabitans allomyrinae sp. nov., isolated from larvae of Protaetia brevitarsis seulensis and Allomyrina dichotoma, respectively.</title>
        <authorList>
            <person name="Lee S.D."/>
            <person name="Byeon Y.-S."/>
            <person name="Kim S.-M."/>
            <person name="Yang H.L."/>
            <person name="Kim I.S."/>
        </authorList>
    </citation>
    <scope>NUCLEOTIDE SEQUENCE [LARGE SCALE GENOMIC DNA]</scope>
    <source>
        <strain evidence="2 3">BWR-B9</strain>
    </source>
</reference>
<proteinExistence type="predicted"/>
<dbReference type="InterPro" id="IPR003497">
    <property type="entry name" value="BRO_N_domain"/>
</dbReference>
<sequence length="190" mass="21114">MSKNLPVTPFKFENHKVRTTIINNAPWFIAEDVCAALNLKNPTMSLKALDDDERSKFNLGRQGEVNIINESGLFTLVLRCRDAVKYGTLPHRFRKWVTGEVLPSIRQTGSYSPTAVNLPTHTPTHRYYVEVKIHDNLMNSSITIPAKTDSFNALITGLATDLGFSITGMIAAPGGIERLISRSQDVARIC</sequence>
<feature type="domain" description="Bro-N" evidence="1">
    <location>
        <begin position="4"/>
        <end position="109"/>
    </location>
</feature>
<dbReference type="EMBL" id="JADRCR010000010">
    <property type="protein sequence ID" value="MBK5145414.1"/>
    <property type="molecule type" value="Genomic_DNA"/>
</dbReference>
<dbReference type="PROSITE" id="PS51750">
    <property type="entry name" value="BRO_N"/>
    <property type="match status" value="1"/>
</dbReference>
<organism evidence="2 3">
    <name type="scientific">Limnobaculum allomyrinae</name>
    <dbReference type="NCBI Taxonomy" id="2791986"/>
    <lineage>
        <taxon>Bacteria</taxon>
        <taxon>Pseudomonadati</taxon>
        <taxon>Pseudomonadota</taxon>
        <taxon>Gammaproteobacteria</taxon>
        <taxon>Enterobacterales</taxon>
        <taxon>Budviciaceae</taxon>
        <taxon>Limnobaculum</taxon>
    </lineage>
</organism>
<protein>
    <recommendedName>
        <fullName evidence="1">Bro-N domain-containing protein</fullName>
    </recommendedName>
</protein>
<name>A0ABS1IUQ3_9GAMM</name>
<dbReference type="PANTHER" id="PTHR36180:SF2">
    <property type="entry name" value="BRO FAMILY PROTEIN"/>
    <property type="match status" value="1"/>
</dbReference>
<evidence type="ECO:0000313" key="2">
    <source>
        <dbReference type="EMBL" id="MBK5145414.1"/>
    </source>
</evidence>
<accession>A0ABS1IUQ3</accession>
<evidence type="ECO:0000313" key="3">
    <source>
        <dbReference type="Proteomes" id="UP001296921"/>
    </source>
</evidence>